<dbReference type="AlphaFoldDB" id="A0A1D4K383"/>
<feature type="transmembrane region" description="Helical" evidence="1">
    <location>
        <begin position="122"/>
        <end position="142"/>
    </location>
</feature>
<dbReference type="EMBL" id="FMPI01000030">
    <property type="protein sequence ID" value="SCT48798.1"/>
    <property type="molecule type" value="Genomic_DNA"/>
</dbReference>
<evidence type="ECO:0000313" key="3">
    <source>
        <dbReference type="EMBL" id="SCT48798.1"/>
    </source>
</evidence>
<evidence type="ECO:0000313" key="5">
    <source>
        <dbReference type="Proteomes" id="UP000095768"/>
    </source>
</evidence>
<protein>
    <recommendedName>
        <fullName evidence="6">DUF1453 domain-containing protein</fullName>
    </recommendedName>
</protein>
<evidence type="ECO:0000313" key="4">
    <source>
        <dbReference type="Proteomes" id="UP000095412"/>
    </source>
</evidence>
<dbReference type="EMBL" id="FMPG01000002">
    <property type="protein sequence ID" value="SCS68445.1"/>
    <property type="molecule type" value="Genomic_DNA"/>
</dbReference>
<dbReference type="Proteomes" id="UP000095768">
    <property type="component" value="Unassembled WGS sequence"/>
</dbReference>
<keyword evidence="4" id="KW-1185">Reference proteome</keyword>
<gene>
    <name evidence="2" type="ORF">SAMEA2297795_00977</name>
    <name evidence="3" type="ORF">SAMEA2297796_02498</name>
</gene>
<sequence length="147" mass="16506">MFGIAIVLLMILLISRIMLKEKEIDFKSKSPLILIIIGLLLTIVIIHAYHENMTMYLYMIATCITGLVFGLIRGTTIKVWLNPTSNKWMKKGTIITVIIFIIGIAVNVGIEKLLFPDFVSGLNSIMTTLHIGVTLYAVKIMLKRKIA</sequence>
<reference evidence="3 4" key="2">
    <citation type="submission" date="2016-09" db="EMBL/GenBank/DDBJ databases">
        <authorList>
            <consortium name="Pathogen Informatics"/>
            <person name="Sun Q."/>
            <person name="Inoue M."/>
        </authorList>
    </citation>
    <scope>NUCLEOTIDE SEQUENCE [LARGE SCALE GENOMIC DNA]</scope>
    <source>
        <strain evidence="3 4">82C</strain>
    </source>
</reference>
<proteinExistence type="predicted"/>
<name>A0A1D4K383_9STAP</name>
<keyword evidence="1" id="KW-0472">Membrane</keyword>
<keyword evidence="1" id="KW-1133">Transmembrane helix</keyword>
<feature type="transmembrane region" description="Helical" evidence="1">
    <location>
        <begin position="92"/>
        <end position="110"/>
    </location>
</feature>
<evidence type="ECO:0008006" key="6">
    <source>
        <dbReference type="Google" id="ProtNLM"/>
    </source>
</evidence>
<organism evidence="2 5">
    <name type="scientific">Staphylococcus caeli</name>
    <dbReference type="NCBI Taxonomy" id="2201815"/>
    <lineage>
        <taxon>Bacteria</taxon>
        <taxon>Bacillati</taxon>
        <taxon>Bacillota</taxon>
        <taxon>Bacilli</taxon>
        <taxon>Bacillales</taxon>
        <taxon>Staphylococcaceae</taxon>
        <taxon>Staphylococcus</taxon>
    </lineage>
</organism>
<dbReference type="Proteomes" id="UP000095412">
    <property type="component" value="Unassembled WGS sequence"/>
</dbReference>
<dbReference type="RefSeq" id="WP_069996618.1">
    <property type="nucleotide sequence ID" value="NZ_FMPG01000002.1"/>
</dbReference>
<reference evidence="2 5" key="1">
    <citation type="submission" date="2016-09" db="EMBL/GenBank/DDBJ databases">
        <authorList>
            <consortium name="Pathogen Informatics"/>
        </authorList>
    </citation>
    <scope>NUCLEOTIDE SEQUENCE [LARGE SCALE GENOMIC DNA]</scope>
    <source>
        <strain evidence="2 5">82B</strain>
    </source>
</reference>
<accession>A0A1D4K383</accession>
<feature type="transmembrane region" description="Helical" evidence="1">
    <location>
        <begin position="55"/>
        <end position="72"/>
    </location>
</feature>
<keyword evidence="1" id="KW-0812">Transmembrane</keyword>
<feature type="transmembrane region" description="Helical" evidence="1">
    <location>
        <begin position="32"/>
        <end position="49"/>
    </location>
</feature>
<evidence type="ECO:0000313" key="2">
    <source>
        <dbReference type="EMBL" id="SCS68445.1"/>
    </source>
</evidence>
<evidence type="ECO:0000256" key="1">
    <source>
        <dbReference type="SAM" id="Phobius"/>
    </source>
</evidence>